<evidence type="ECO:0000256" key="5">
    <source>
        <dbReference type="ARBA" id="ARBA00022741"/>
    </source>
</evidence>
<feature type="transmembrane region" description="Helical" evidence="10">
    <location>
        <begin position="386"/>
        <end position="409"/>
    </location>
</feature>
<feature type="transmembrane region" description="Helical" evidence="10">
    <location>
        <begin position="704"/>
        <end position="721"/>
    </location>
</feature>
<dbReference type="Gene3D" id="3.40.50.1000">
    <property type="entry name" value="HAD superfamily/HAD-like"/>
    <property type="match status" value="1"/>
</dbReference>
<dbReference type="SFLD" id="SFLDS00003">
    <property type="entry name" value="Haloacid_Dehalogenase"/>
    <property type="match status" value="1"/>
</dbReference>
<evidence type="ECO:0000256" key="6">
    <source>
        <dbReference type="ARBA" id="ARBA00022840"/>
    </source>
</evidence>
<evidence type="ECO:0000256" key="7">
    <source>
        <dbReference type="ARBA" id="ARBA00022967"/>
    </source>
</evidence>
<feature type="transmembrane region" description="Helical" evidence="10">
    <location>
        <begin position="208"/>
        <end position="226"/>
    </location>
</feature>
<evidence type="ECO:0000256" key="4">
    <source>
        <dbReference type="ARBA" id="ARBA00022723"/>
    </source>
</evidence>
<dbReference type="Pfam" id="PF00122">
    <property type="entry name" value="E1-E2_ATPase"/>
    <property type="match status" value="1"/>
</dbReference>
<organism evidence="13 14">
    <name type="scientific">Streptomyces violaceus</name>
    <name type="common">Streptomyces venezuelae</name>
    <dbReference type="NCBI Taxonomy" id="1936"/>
    <lineage>
        <taxon>Bacteria</taxon>
        <taxon>Bacillati</taxon>
        <taxon>Actinomycetota</taxon>
        <taxon>Actinomycetes</taxon>
        <taxon>Kitasatosporales</taxon>
        <taxon>Streptomycetaceae</taxon>
        <taxon>Streptomyces</taxon>
    </lineage>
</organism>
<dbReference type="SUPFAM" id="SSF81653">
    <property type="entry name" value="Calcium ATPase, transduction domain A"/>
    <property type="match status" value="1"/>
</dbReference>
<dbReference type="PROSITE" id="PS00154">
    <property type="entry name" value="ATPASE_E1_E2"/>
    <property type="match status" value="1"/>
</dbReference>
<feature type="region of interest" description="Disordered" evidence="11">
    <location>
        <begin position="69"/>
        <end position="97"/>
    </location>
</feature>
<dbReference type="NCBIfam" id="TIGR01511">
    <property type="entry name" value="ATPase-IB1_Cu"/>
    <property type="match status" value="1"/>
</dbReference>
<dbReference type="InterPro" id="IPR027256">
    <property type="entry name" value="P-typ_ATPase_IB"/>
</dbReference>
<dbReference type="Pfam" id="PF00403">
    <property type="entry name" value="HMA"/>
    <property type="match status" value="1"/>
</dbReference>
<dbReference type="Gene3D" id="2.70.150.10">
    <property type="entry name" value="Calcium-transporting ATPase, cytoplasmic transduction domain A"/>
    <property type="match status" value="1"/>
</dbReference>
<dbReference type="InterPro" id="IPR006121">
    <property type="entry name" value="HMA_dom"/>
</dbReference>
<dbReference type="Proteomes" id="UP001341259">
    <property type="component" value="Chromosome"/>
</dbReference>
<evidence type="ECO:0000313" key="13">
    <source>
        <dbReference type="EMBL" id="WUG98609.1"/>
    </source>
</evidence>
<comment type="subcellular location">
    <subcellularLocation>
        <location evidence="1">Cell membrane</location>
        <topology evidence="1">Multi-pass membrane protein</topology>
    </subcellularLocation>
</comment>
<feature type="transmembrane region" description="Helical" evidence="10">
    <location>
        <begin position="104"/>
        <end position="121"/>
    </location>
</feature>
<evidence type="ECO:0000256" key="3">
    <source>
        <dbReference type="ARBA" id="ARBA00022692"/>
    </source>
</evidence>
<dbReference type="InterPro" id="IPR023299">
    <property type="entry name" value="ATPase_P-typ_cyto_dom_N"/>
</dbReference>
<dbReference type="InterPro" id="IPR008250">
    <property type="entry name" value="ATPase_P-typ_transduc_dom_A_sf"/>
</dbReference>
<keyword evidence="7" id="KW-1278">Translocase</keyword>
<evidence type="ECO:0000313" key="14">
    <source>
        <dbReference type="Proteomes" id="UP001341259"/>
    </source>
</evidence>
<keyword evidence="10" id="KW-1003">Cell membrane</keyword>
<dbReference type="CDD" id="cd02094">
    <property type="entry name" value="P-type_ATPase_Cu-like"/>
    <property type="match status" value="1"/>
</dbReference>
<dbReference type="InterPro" id="IPR059000">
    <property type="entry name" value="ATPase_P-type_domA"/>
</dbReference>
<dbReference type="SUPFAM" id="SSF56784">
    <property type="entry name" value="HAD-like"/>
    <property type="match status" value="1"/>
</dbReference>
<keyword evidence="9 10" id="KW-0472">Membrane</keyword>
<dbReference type="PANTHER" id="PTHR43520:SF8">
    <property type="entry name" value="P-TYPE CU(+) TRANSPORTER"/>
    <property type="match status" value="1"/>
</dbReference>
<dbReference type="Gene3D" id="3.30.70.100">
    <property type="match status" value="1"/>
</dbReference>
<dbReference type="Gene3D" id="3.40.1110.10">
    <property type="entry name" value="Calcium-transporting ATPase, cytoplasmic domain N"/>
    <property type="match status" value="1"/>
</dbReference>
<dbReference type="SFLD" id="SFLDF00027">
    <property type="entry name" value="p-type_atpase"/>
    <property type="match status" value="1"/>
</dbReference>
<feature type="compositionally biased region" description="Basic and acidic residues" evidence="11">
    <location>
        <begin position="73"/>
        <end position="84"/>
    </location>
</feature>
<evidence type="ECO:0000256" key="10">
    <source>
        <dbReference type="RuleBase" id="RU362081"/>
    </source>
</evidence>
<feature type="transmembrane region" description="Helical" evidence="10">
    <location>
        <begin position="127"/>
        <end position="145"/>
    </location>
</feature>
<evidence type="ECO:0000259" key="12">
    <source>
        <dbReference type="PROSITE" id="PS50846"/>
    </source>
</evidence>
<dbReference type="InterPro" id="IPR044492">
    <property type="entry name" value="P_typ_ATPase_HD_dom"/>
</dbReference>
<keyword evidence="8 10" id="KW-1133">Transmembrane helix</keyword>
<dbReference type="InterPro" id="IPR017969">
    <property type="entry name" value="Heavy-metal-associated_CS"/>
</dbReference>
<comment type="similarity">
    <text evidence="2 10">Belongs to the cation transport ATPase (P-type) (TC 3.A.3) family. Type IB subfamily.</text>
</comment>
<feature type="transmembrane region" description="Helical" evidence="10">
    <location>
        <begin position="165"/>
        <end position="188"/>
    </location>
</feature>
<dbReference type="PANTHER" id="PTHR43520">
    <property type="entry name" value="ATP7, ISOFORM B"/>
    <property type="match status" value="1"/>
</dbReference>
<dbReference type="NCBIfam" id="TIGR01525">
    <property type="entry name" value="ATPase-IB_hvy"/>
    <property type="match status" value="1"/>
</dbReference>
<protein>
    <submittedName>
        <fullName evidence="13">Heavy metal translocating P-type ATPase</fullName>
    </submittedName>
</protein>
<sequence length="755" mass="78272">MTTTTPGAAEVELAIGGMTCASCAARIEKKLNRLDGVEATVNYATEKAKVTFREDVTVSDLIATVEATGYTAREPRPETARSDDPAGEGSAQESDELRPLRQRLTAAVALAVPVIVMAMVPALQFEYWQWLSLTLAAPVVTYAAWPFHTAAWTNARHGAATMDTLISVGTSAAFLWSLWALFFGTAGTPGMTHPFELTIARTDGAGNIYLEAAAGVTAFILAGRYFEARSKRKAGAALKALLELGAKEVTVVRDGREELIPVGELKVGDRFLVRPGEKIATDGVVVEGSSAVDASMLTGESVPVEVGTGDAVTGATLNAGGRLVVEATRVGADTQLARMAKLVEDAQNGKAAAQRLADKISAVFVPVVIALALGTLGFWLGNGAGLTAAFTAAVAVLIIACPCALGLATPTALMVGTGRGAQLSILIKGPEVLESTRKVDTIVLDKTGTVTTGKMTLLAVHTADGTDEADVLRLAGALEYASEHPIAQAVASGAAARIGTLPTPEDFANIAGLGVQGIVEGHAVLVGREKLLAEWAMSLPEKLQRAKAEAEAAGRTAIAVAWDGEARAVLEVADAIKDTSAEAVKRLRALGLTPILLTGDNKAVAEEVAEEVGIAPEHVIAEVLPQDKVDAVKRLQDEGRSVAMVGDGVNDAAALAQADLGLAMGTGTDAAIEAGDLTLVRGDLRVAADAIRLSRRTLGTIRSNLFWAFVYNIAALPLAAAGLLNPMIAGAAMAFSSVFVVGNSLRLRGFQPADR</sequence>
<accession>A0ABZ1P3I0</accession>
<name>A0ABZ1P3I0_STRVL</name>
<dbReference type="Pfam" id="PF00702">
    <property type="entry name" value="Hydrolase"/>
    <property type="match status" value="1"/>
</dbReference>
<evidence type="ECO:0000256" key="9">
    <source>
        <dbReference type="ARBA" id="ARBA00023136"/>
    </source>
</evidence>
<dbReference type="InterPro" id="IPR018303">
    <property type="entry name" value="ATPase_P-typ_P_site"/>
</dbReference>
<dbReference type="PROSITE" id="PS01047">
    <property type="entry name" value="HMA_1"/>
    <property type="match status" value="1"/>
</dbReference>
<dbReference type="InterPro" id="IPR023298">
    <property type="entry name" value="ATPase_P-typ_TM_dom_sf"/>
</dbReference>
<keyword evidence="4 10" id="KW-0479">Metal-binding</keyword>
<dbReference type="InterPro" id="IPR001757">
    <property type="entry name" value="P_typ_ATPase"/>
</dbReference>
<evidence type="ECO:0000256" key="8">
    <source>
        <dbReference type="ARBA" id="ARBA00022989"/>
    </source>
</evidence>
<dbReference type="EMBL" id="CP107906">
    <property type="protein sequence ID" value="WUG98609.1"/>
    <property type="molecule type" value="Genomic_DNA"/>
</dbReference>
<feature type="domain" description="HMA" evidence="12">
    <location>
        <begin position="9"/>
        <end position="73"/>
    </location>
</feature>
<dbReference type="PROSITE" id="PS50846">
    <property type="entry name" value="HMA_2"/>
    <property type="match status" value="1"/>
</dbReference>
<reference evidence="13 14" key="1">
    <citation type="submission" date="2022-10" db="EMBL/GenBank/DDBJ databases">
        <title>The complete genomes of actinobacterial strains from the NBC collection.</title>
        <authorList>
            <person name="Joergensen T.S."/>
            <person name="Alvarez Arevalo M."/>
            <person name="Sterndorff E.B."/>
            <person name="Faurdal D."/>
            <person name="Vuksanovic O."/>
            <person name="Mourched A.-S."/>
            <person name="Charusanti P."/>
            <person name="Shaw S."/>
            <person name="Blin K."/>
            <person name="Weber T."/>
        </authorList>
    </citation>
    <scope>NUCLEOTIDE SEQUENCE [LARGE SCALE GENOMIC DNA]</scope>
    <source>
        <strain evidence="13 14">NBC_00456</strain>
    </source>
</reference>
<keyword evidence="14" id="KW-1185">Reference proteome</keyword>
<dbReference type="CDD" id="cd00371">
    <property type="entry name" value="HMA"/>
    <property type="match status" value="1"/>
</dbReference>
<dbReference type="SUPFAM" id="SSF55008">
    <property type="entry name" value="HMA, heavy metal-associated domain"/>
    <property type="match status" value="1"/>
</dbReference>
<evidence type="ECO:0000256" key="1">
    <source>
        <dbReference type="ARBA" id="ARBA00004651"/>
    </source>
</evidence>
<keyword evidence="5 10" id="KW-0547">Nucleotide-binding</keyword>
<dbReference type="InterPro" id="IPR036412">
    <property type="entry name" value="HAD-like_sf"/>
</dbReference>
<dbReference type="SUPFAM" id="SSF81665">
    <property type="entry name" value="Calcium ATPase, transmembrane domain M"/>
    <property type="match status" value="1"/>
</dbReference>
<dbReference type="PRINTS" id="PR00120">
    <property type="entry name" value="HATPASE"/>
</dbReference>
<proteinExistence type="inferred from homology"/>
<gene>
    <name evidence="13" type="ORF">OHB29_39665</name>
</gene>
<dbReference type="SFLD" id="SFLDG00002">
    <property type="entry name" value="C1.7:_P-type_atpase_like"/>
    <property type="match status" value="1"/>
</dbReference>
<keyword evidence="6 10" id="KW-0067">ATP-binding</keyword>
<feature type="transmembrane region" description="Helical" evidence="10">
    <location>
        <begin position="360"/>
        <end position="380"/>
    </location>
</feature>
<dbReference type="InterPro" id="IPR036163">
    <property type="entry name" value="HMA_dom_sf"/>
</dbReference>
<dbReference type="RefSeq" id="WP_328346606.1">
    <property type="nucleotide sequence ID" value="NZ_CP107906.1"/>
</dbReference>
<evidence type="ECO:0000256" key="11">
    <source>
        <dbReference type="SAM" id="MobiDB-lite"/>
    </source>
</evidence>
<evidence type="ECO:0000256" key="2">
    <source>
        <dbReference type="ARBA" id="ARBA00006024"/>
    </source>
</evidence>
<keyword evidence="3 10" id="KW-0812">Transmembrane</keyword>
<feature type="transmembrane region" description="Helical" evidence="10">
    <location>
        <begin position="727"/>
        <end position="745"/>
    </location>
</feature>
<dbReference type="PRINTS" id="PR00119">
    <property type="entry name" value="CATATPASE"/>
</dbReference>
<dbReference type="InterPro" id="IPR023214">
    <property type="entry name" value="HAD_sf"/>
</dbReference>
<dbReference type="NCBIfam" id="TIGR01494">
    <property type="entry name" value="ATPase_P-type"/>
    <property type="match status" value="1"/>
</dbReference>